<comment type="subcellular location">
    <subcellularLocation>
        <location evidence="1">Nucleus</location>
    </subcellularLocation>
</comment>
<dbReference type="Pfam" id="PF07106">
    <property type="entry name" value="WHD_TBPIP"/>
    <property type="match status" value="1"/>
</dbReference>
<dbReference type="AlphaFoldDB" id="F0VGG0"/>
<dbReference type="PANTHER" id="PTHR15938:SF0">
    <property type="entry name" value="HOMOLOGOUS-PAIRING PROTEIN 2 HOMOLOG"/>
    <property type="match status" value="1"/>
</dbReference>
<protein>
    <submittedName>
        <fullName evidence="9">Putative TBPIP domain-containing protein</fullName>
    </submittedName>
    <submittedName>
        <fullName evidence="10">TBPIP domain-containing protein, putative</fullName>
    </submittedName>
</protein>
<gene>
    <name evidence="10" type="ORF">BN1204_025930</name>
    <name evidence="9" type="ORF">NCLIV_025930</name>
</gene>
<feature type="region of interest" description="Disordered" evidence="7">
    <location>
        <begin position="296"/>
        <end position="389"/>
    </location>
</feature>
<keyword evidence="3" id="KW-0233">DNA recombination</keyword>
<dbReference type="VEuPathDB" id="ToxoDB:NCLIV_025930"/>
<dbReference type="GO" id="GO:0120231">
    <property type="term" value="C:DNA recombinase auxiliary factor complex"/>
    <property type="evidence" value="ECO:0007669"/>
    <property type="project" value="TreeGrafter"/>
</dbReference>
<reference evidence="11" key="3">
    <citation type="journal article" date="2012" name="PLoS Pathog.">
        <title>Comparative genomics of the apicomplexan parasites Toxoplasma gondii and Neospora caninum: Coccidia differing in host range and transmission strategy.</title>
        <authorList>
            <person name="Reid A.J."/>
            <person name="Vermont S.J."/>
            <person name="Cotton J.A."/>
            <person name="Harris D."/>
            <person name="Hill-Cawthorne G.A."/>
            <person name="Konen-Waisman S."/>
            <person name="Latham S.M."/>
            <person name="Mourier T."/>
            <person name="Norton R."/>
            <person name="Quail M.A."/>
            <person name="Sanders M."/>
            <person name="Shanmugam D."/>
            <person name="Sohal A."/>
            <person name="Wasmuth J.D."/>
            <person name="Brunk B."/>
            <person name="Grigg M.E."/>
            <person name="Howard J.C."/>
            <person name="Parkinson J."/>
            <person name="Roos D.S."/>
            <person name="Trees A.J."/>
            <person name="Berriman M."/>
            <person name="Pain A."/>
            <person name="Wastling J.M."/>
        </authorList>
    </citation>
    <scope>NUCLEOTIDE SEQUENCE [LARGE SCALE GENOMIC DNA]</scope>
    <source>
        <strain evidence="11">Liverpool</strain>
    </source>
</reference>
<evidence type="ECO:0000256" key="3">
    <source>
        <dbReference type="ARBA" id="ARBA00023172"/>
    </source>
</evidence>
<feature type="compositionally biased region" description="Basic and acidic residues" evidence="7">
    <location>
        <begin position="34"/>
        <end position="52"/>
    </location>
</feature>
<feature type="compositionally biased region" description="Polar residues" evidence="7">
    <location>
        <begin position="101"/>
        <end position="125"/>
    </location>
</feature>
<feature type="compositionally biased region" description="Basic and acidic residues" evidence="7">
    <location>
        <begin position="245"/>
        <end position="260"/>
    </location>
</feature>
<comment type="similarity">
    <text evidence="2">Belongs to the HOP2 family.</text>
</comment>
<dbReference type="GO" id="GO:0010774">
    <property type="term" value="P:meiotic strand invasion involved in reciprocal meiotic recombination"/>
    <property type="evidence" value="ECO:0007669"/>
    <property type="project" value="TreeGrafter"/>
</dbReference>
<dbReference type="InParanoid" id="F0VGG0"/>
<feature type="coiled-coil region" evidence="6">
    <location>
        <begin position="465"/>
        <end position="499"/>
    </location>
</feature>
<evidence type="ECO:0000313" key="11">
    <source>
        <dbReference type="Proteomes" id="UP000007494"/>
    </source>
</evidence>
<name>F0VGG0_NEOCL</name>
<evidence type="ECO:0000259" key="8">
    <source>
        <dbReference type="Pfam" id="PF07106"/>
    </source>
</evidence>
<reference evidence="9" key="2">
    <citation type="submission" date="2011-03" db="EMBL/GenBank/DDBJ databases">
        <title>Comparative genomics and transcriptomics of Neospora caninum and Toxoplasma gondii.</title>
        <authorList>
            <person name="Reid A.J."/>
            <person name="Sohal A."/>
            <person name="Harris D."/>
            <person name="Quail M."/>
            <person name="Sanders M."/>
            <person name="Berriman M."/>
            <person name="Wastling J.M."/>
            <person name="Pain A."/>
        </authorList>
    </citation>
    <scope>NUCLEOTIDE SEQUENCE</scope>
    <source>
        <strain evidence="9">Liverpool</strain>
    </source>
</reference>
<dbReference type="InterPro" id="IPR036388">
    <property type="entry name" value="WH-like_DNA-bd_sf"/>
</dbReference>
<feature type="compositionally biased region" description="Polar residues" evidence="7">
    <location>
        <begin position="226"/>
        <end position="236"/>
    </location>
</feature>
<dbReference type="RefSeq" id="XP_003882836.1">
    <property type="nucleotide sequence ID" value="XM_003882787.1"/>
</dbReference>
<keyword evidence="5" id="KW-0469">Meiosis</keyword>
<evidence type="ECO:0000313" key="10">
    <source>
        <dbReference type="EMBL" id="CEL66786.1"/>
    </source>
</evidence>
<reference evidence="10" key="4">
    <citation type="journal article" date="2015" name="PLoS ONE">
        <title>Comprehensive Evaluation of Toxoplasma gondii VEG and Neospora caninum LIV Genomes with Tachyzoite Stage Transcriptome and Proteome Defines Novel Transcript Features.</title>
        <authorList>
            <person name="Ramaprasad A."/>
            <person name="Mourier T."/>
            <person name="Naeem R."/>
            <person name="Malas T.B."/>
            <person name="Moussa E."/>
            <person name="Panigrahi A."/>
            <person name="Vermont S.J."/>
            <person name="Otto T.D."/>
            <person name="Wastling J."/>
            <person name="Pain A."/>
        </authorList>
    </citation>
    <scope>NUCLEOTIDE SEQUENCE</scope>
    <source>
        <strain evidence="10">Liverpool</strain>
    </source>
</reference>
<evidence type="ECO:0000256" key="5">
    <source>
        <dbReference type="ARBA" id="ARBA00023254"/>
    </source>
</evidence>
<dbReference type="eggNOG" id="KOG4603">
    <property type="taxonomic scope" value="Eukaryota"/>
</dbReference>
<evidence type="ECO:0000256" key="7">
    <source>
        <dbReference type="SAM" id="MobiDB-lite"/>
    </source>
</evidence>
<feature type="compositionally biased region" description="Basic and acidic residues" evidence="7">
    <location>
        <begin position="341"/>
        <end position="357"/>
    </location>
</feature>
<dbReference type="GO" id="GO:0120230">
    <property type="term" value="F:recombinase activator activity"/>
    <property type="evidence" value="ECO:0007669"/>
    <property type="project" value="TreeGrafter"/>
</dbReference>
<sequence>MGTQKATKAPPPDSNVPVGAELNNNSRKRTYTKSGDKQEKVKKPRHSNESRKNMSPREANPTTPLEPGKVMSDEQVAKNPRKGKNPVVPREKTRMTEDSSKGTCSNDNQMNPHLLSSPQEQNPTEKASADHVQEHGTSDHILEQLPTSINLQRAGAEAKDSALKIGNGCSSKDKPVTKNRHDTVGVAGDKPPQSTKTRGRTKGSTKKQEPPNVETSDTRSEKHNCSRGSTPASNNIHEPPQGDDYPTKIDHHEQENVRDEDMPIICTLSSQNEACTNAGPSSCVAAPLSVSTADSHRLAVSGPSDEGTTISSTRKMSADESRETDEEAACGIDATKQKQLSVERRPEPEKAAGEGDRVITTTAKKTQKGNRGAAVKGQKTDKNENMNHVVPPSDRILCYMKEQNRPYNAQIIFDNLQKSIKKADVERILDELTTQGSLIVKDIGKMKVYMYEQSQFGDKMTPEEMSTADGQISALREEIQQLEAEMKVLKATLSRREAETAAVALSDSVQNEIDELKLLLKSAATGDRSTLLLTADEINKTKVSHHVMHAEWARRKKICMELLGQISEATGHTVDELVERLGVEIDEDYIPDEAYKCYS</sequence>
<dbReference type="OMA" id="NRPYNAQ"/>
<dbReference type="PANTHER" id="PTHR15938">
    <property type="entry name" value="TBP-1 INTERACTING PROTEIN"/>
    <property type="match status" value="1"/>
</dbReference>
<dbReference type="GO" id="GO:0000794">
    <property type="term" value="C:condensed nuclear chromosome"/>
    <property type="evidence" value="ECO:0007669"/>
    <property type="project" value="TreeGrafter"/>
</dbReference>
<dbReference type="GO" id="GO:0007129">
    <property type="term" value="P:homologous chromosome pairing at meiosis"/>
    <property type="evidence" value="ECO:0007669"/>
    <property type="project" value="TreeGrafter"/>
</dbReference>
<feature type="compositionally biased region" description="Polar residues" evidence="7">
    <location>
        <begin position="306"/>
        <end position="315"/>
    </location>
</feature>
<keyword evidence="6" id="KW-0175">Coiled coil</keyword>
<dbReference type="OrthoDB" id="272266at2759"/>
<dbReference type="GO" id="GO:0003690">
    <property type="term" value="F:double-stranded DNA binding"/>
    <property type="evidence" value="ECO:0007669"/>
    <property type="project" value="TreeGrafter"/>
</dbReference>
<dbReference type="Proteomes" id="UP000007494">
    <property type="component" value="Chromosome VIIb"/>
</dbReference>
<feature type="compositionally biased region" description="Basic and acidic residues" evidence="7">
    <location>
        <begin position="127"/>
        <end position="142"/>
    </location>
</feature>
<accession>F0VGG0</accession>
<feature type="compositionally biased region" description="Basic and acidic residues" evidence="7">
    <location>
        <begin position="171"/>
        <end position="183"/>
    </location>
</feature>
<keyword evidence="11" id="KW-1185">Reference proteome</keyword>
<evidence type="ECO:0000256" key="4">
    <source>
        <dbReference type="ARBA" id="ARBA00023242"/>
    </source>
</evidence>
<feature type="compositionally biased region" description="Basic and acidic residues" evidence="7">
    <location>
        <begin position="89"/>
        <end position="100"/>
    </location>
</feature>
<evidence type="ECO:0000256" key="1">
    <source>
        <dbReference type="ARBA" id="ARBA00004123"/>
    </source>
</evidence>
<reference evidence="9" key="1">
    <citation type="submission" date="2011-02" db="EMBL/GenBank/DDBJ databases">
        <authorList>
            <person name="Aslett M."/>
        </authorList>
    </citation>
    <scope>NUCLEOTIDE SEQUENCE</scope>
    <source>
        <strain evidence="9">Liverpool</strain>
    </source>
</reference>
<dbReference type="Gene3D" id="1.10.10.10">
    <property type="entry name" value="Winged helix-like DNA-binding domain superfamily/Winged helix DNA-binding domain"/>
    <property type="match status" value="1"/>
</dbReference>
<organism evidence="9 11">
    <name type="scientific">Neospora caninum (strain Liverpool)</name>
    <dbReference type="NCBI Taxonomy" id="572307"/>
    <lineage>
        <taxon>Eukaryota</taxon>
        <taxon>Sar</taxon>
        <taxon>Alveolata</taxon>
        <taxon>Apicomplexa</taxon>
        <taxon>Conoidasida</taxon>
        <taxon>Coccidia</taxon>
        <taxon>Eucoccidiorida</taxon>
        <taxon>Eimeriorina</taxon>
        <taxon>Sarcocystidae</taxon>
        <taxon>Neospora</taxon>
    </lineage>
</organism>
<dbReference type="GeneID" id="13442676"/>
<evidence type="ECO:0000313" key="9">
    <source>
        <dbReference type="EMBL" id="CBZ52804.1"/>
    </source>
</evidence>
<dbReference type="GO" id="GO:0000709">
    <property type="term" value="P:meiotic joint molecule formation"/>
    <property type="evidence" value="ECO:0007669"/>
    <property type="project" value="TreeGrafter"/>
</dbReference>
<proteinExistence type="inferred from homology"/>
<feature type="domain" description="Homologous-pairing protein 2 winged helix" evidence="8">
    <location>
        <begin position="396"/>
        <end position="451"/>
    </location>
</feature>
<dbReference type="EMBL" id="LN714482">
    <property type="protein sequence ID" value="CEL66786.1"/>
    <property type="molecule type" value="Genomic_DNA"/>
</dbReference>
<dbReference type="EMBL" id="FR823389">
    <property type="protein sequence ID" value="CBZ52804.1"/>
    <property type="molecule type" value="Genomic_DNA"/>
</dbReference>
<keyword evidence="4" id="KW-0539">Nucleus</keyword>
<evidence type="ECO:0000256" key="6">
    <source>
        <dbReference type="SAM" id="Coils"/>
    </source>
</evidence>
<dbReference type="InterPro" id="IPR010776">
    <property type="entry name" value="Hop2_WH_dom"/>
</dbReference>
<evidence type="ECO:0000256" key="2">
    <source>
        <dbReference type="ARBA" id="ARBA00007922"/>
    </source>
</evidence>
<feature type="region of interest" description="Disordered" evidence="7">
    <location>
        <begin position="1"/>
        <end position="260"/>
    </location>
</feature>